<dbReference type="EMBL" id="BAAAQY010000003">
    <property type="protein sequence ID" value="GAA2228656.1"/>
    <property type="molecule type" value="Genomic_DNA"/>
</dbReference>
<evidence type="ECO:0000313" key="1">
    <source>
        <dbReference type="EMBL" id="GAA2228656.1"/>
    </source>
</evidence>
<keyword evidence="2" id="KW-1185">Reference proteome</keyword>
<organism evidence="1 2">
    <name type="scientific">Herbiconiux moechotypicola</name>
    <dbReference type="NCBI Taxonomy" id="637393"/>
    <lineage>
        <taxon>Bacteria</taxon>
        <taxon>Bacillati</taxon>
        <taxon>Actinomycetota</taxon>
        <taxon>Actinomycetes</taxon>
        <taxon>Micrococcales</taxon>
        <taxon>Microbacteriaceae</taxon>
        <taxon>Herbiconiux</taxon>
    </lineage>
</organism>
<accession>A0ABN3DE49</accession>
<dbReference type="Proteomes" id="UP001500929">
    <property type="component" value="Unassembled WGS sequence"/>
</dbReference>
<gene>
    <name evidence="1" type="ORF">GCM10009851_11380</name>
</gene>
<reference evidence="1 2" key="1">
    <citation type="journal article" date="2019" name="Int. J. Syst. Evol. Microbiol.">
        <title>The Global Catalogue of Microorganisms (GCM) 10K type strain sequencing project: providing services to taxonomists for standard genome sequencing and annotation.</title>
        <authorList>
            <consortium name="The Broad Institute Genomics Platform"/>
            <consortium name="The Broad Institute Genome Sequencing Center for Infectious Disease"/>
            <person name="Wu L."/>
            <person name="Ma J."/>
        </authorList>
    </citation>
    <scope>NUCLEOTIDE SEQUENCE [LARGE SCALE GENOMIC DNA]</scope>
    <source>
        <strain evidence="1 2">JCM 16117</strain>
    </source>
</reference>
<sequence>MLGGLADEGAVLSTRRIGLMAGPMLFSRSPHAPARWATTFGAVIEPYLSDTDIVAGTPLELAVSTRTRLLLLARYERTAGLVFARGDGGAAHPESATLDRASAASIRTLRGRLLLGTPRGAPPTTVSELRPVAQRLQRALARNYPLVCGRTEVPDSESLTTLA</sequence>
<name>A0ABN3DE49_9MICO</name>
<proteinExistence type="predicted"/>
<protein>
    <submittedName>
        <fullName evidence="1">Uncharacterized protein</fullName>
    </submittedName>
</protein>
<comment type="caution">
    <text evidence="1">The sequence shown here is derived from an EMBL/GenBank/DDBJ whole genome shotgun (WGS) entry which is preliminary data.</text>
</comment>
<evidence type="ECO:0000313" key="2">
    <source>
        <dbReference type="Proteomes" id="UP001500929"/>
    </source>
</evidence>